<organism evidence="2 3">
    <name type="scientific">Acaromyces ingoldii</name>
    <dbReference type="NCBI Taxonomy" id="215250"/>
    <lineage>
        <taxon>Eukaryota</taxon>
        <taxon>Fungi</taxon>
        <taxon>Dikarya</taxon>
        <taxon>Basidiomycota</taxon>
        <taxon>Ustilaginomycotina</taxon>
        <taxon>Exobasidiomycetes</taxon>
        <taxon>Exobasidiales</taxon>
        <taxon>Cryptobasidiaceae</taxon>
        <taxon>Acaromyces</taxon>
    </lineage>
</organism>
<name>A0A316YK49_9BASI</name>
<dbReference type="Proteomes" id="UP000245768">
    <property type="component" value="Unassembled WGS sequence"/>
</dbReference>
<sequence length="169" mass="18401">MGPKTAGTRQRSTLSSFGKGGTKASAAQQAAAATNAKGKSALISRSSSASDLKQEKPAYTKEQLTEADGREELDPDDPTYDGLWDDVMKKMGMPKLKPIHSDGMNRIDHILRVFDLDPAYGPCLGLTRLERWHRADKLGDEPPVEIKHILETKQGTLDLKNSVLADKGV</sequence>
<dbReference type="RefSeq" id="XP_025376196.1">
    <property type="nucleotide sequence ID" value="XM_025521974.1"/>
</dbReference>
<dbReference type="GO" id="GO:0006261">
    <property type="term" value="P:DNA-templated DNA replication"/>
    <property type="evidence" value="ECO:0007669"/>
    <property type="project" value="TreeGrafter"/>
</dbReference>
<evidence type="ECO:0000313" key="2">
    <source>
        <dbReference type="EMBL" id="PWN88998.1"/>
    </source>
</evidence>
<reference evidence="2" key="1">
    <citation type="journal article" date="2018" name="Mol. Biol. Evol.">
        <title>Broad Genomic Sampling Reveals a Smut Pathogenic Ancestry of the Fungal Clade Ustilaginomycotina.</title>
        <authorList>
            <person name="Kijpornyongpan T."/>
            <person name="Mondo S.J."/>
            <person name="Barry K."/>
            <person name="Sandor L."/>
            <person name="Lee J."/>
            <person name="Lipzen A."/>
            <person name="Pangilinan J."/>
            <person name="LaButti K."/>
            <person name="Hainaut M."/>
            <person name="Henrissat B."/>
            <person name="Grigoriev I.V."/>
            <person name="Spatafora J.W."/>
            <person name="Aime M.C."/>
        </authorList>
    </citation>
    <scope>NUCLEOTIDE SEQUENCE [LARGE SCALE GENOMIC DNA]</scope>
    <source>
        <strain evidence="2">MCA 4198</strain>
    </source>
</reference>
<dbReference type="OrthoDB" id="337486at2759"/>
<dbReference type="InterPro" id="IPR007218">
    <property type="entry name" value="DNA_pol_delta_4"/>
</dbReference>
<feature type="compositionally biased region" description="Polar residues" evidence="1">
    <location>
        <begin position="7"/>
        <end position="16"/>
    </location>
</feature>
<dbReference type="InParanoid" id="A0A316YK49"/>
<dbReference type="AlphaFoldDB" id="A0A316YK49"/>
<evidence type="ECO:0000313" key="3">
    <source>
        <dbReference type="Proteomes" id="UP000245768"/>
    </source>
</evidence>
<dbReference type="GO" id="GO:0000731">
    <property type="term" value="P:DNA synthesis involved in DNA repair"/>
    <property type="evidence" value="ECO:0007669"/>
    <property type="project" value="InterPro"/>
</dbReference>
<dbReference type="GeneID" id="37043890"/>
<dbReference type="PANTHER" id="PTHR14303">
    <property type="entry name" value="DNA POLYMERASE DELTA SUBUNIT 4"/>
    <property type="match status" value="1"/>
</dbReference>
<accession>A0A316YK49</accession>
<dbReference type="FunCoup" id="A0A316YK49">
    <property type="interactions" value="72"/>
</dbReference>
<feature type="compositionally biased region" description="Basic and acidic residues" evidence="1">
    <location>
        <begin position="52"/>
        <end position="72"/>
    </location>
</feature>
<protein>
    <recommendedName>
        <fullName evidence="4">DNA polymerase delta subunit 4</fullName>
    </recommendedName>
</protein>
<feature type="compositionally biased region" description="Low complexity" evidence="1">
    <location>
        <begin position="22"/>
        <end position="50"/>
    </location>
</feature>
<dbReference type="EMBL" id="KZ819637">
    <property type="protein sequence ID" value="PWN88998.1"/>
    <property type="molecule type" value="Genomic_DNA"/>
</dbReference>
<gene>
    <name evidence="2" type="ORF">FA10DRAFT_267606</name>
</gene>
<dbReference type="PANTHER" id="PTHR14303:SF0">
    <property type="entry name" value="DNA POLYMERASE DELTA SUBUNIT 4"/>
    <property type="match status" value="1"/>
</dbReference>
<dbReference type="GO" id="GO:0043625">
    <property type="term" value="C:delta DNA polymerase complex"/>
    <property type="evidence" value="ECO:0007669"/>
    <property type="project" value="TreeGrafter"/>
</dbReference>
<proteinExistence type="predicted"/>
<evidence type="ECO:0008006" key="4">
    <source>
        <dbReference type="Google" id="ProtNLM"/>
    </source>
</evidence>
<feature type="region of interest" description="Disordered" evidence="1">
    <location>
        <begin position="1"/>
        <end position="81"/>
    </location>
</feature>
<dbReference type="Pfam" id="PF04081">
    <property type="entry name" value="DNA_pol_delta_4"/>
    <property type="match status" value="1"/>
</dbReference>
<evidence type="ECO:0000256" key="1">
    <source>
        <dbReference type="SAM" id="MobiDB-lite"/>
    </source>
</evidence>
<keyword evidence="3" id="KW-1185">Reference proteome</keyword>
<dbReference type="GO" id="GO:0003887">
    <property type="term" value="F:DNA-directed DNA polymerase activity"/>
    <property type="evidence" value="ECO:0007669"/>
    <property type="project" value="TreeGrafter"/>
</dbReference>
<dbReference type="STRING" id="215250.A0A316YK49"/>